<dbReference type="Proteomes" id="UP000007015">
    <property type="component" value="Chromosome 6"/>
</dbReference>
<keyword evidence="2" id="KW-1185">Reference proteome</keyword>
<sequence>MAAPRRPCHGQRQRRYTTYPLPASPWVMTSLEKPPPWTTTTTTMAVPASPRETAFPTKPSNANVSSPLRSYHGALAVTVPNSKYTSITIRALLGCTSSSAFAGTCMRRVIVAAAPPRAMPAHDTWLLILGLHQTHAWRPQLLLSLRLHWRRHATPWPSSTRNAWSLLSLCQQWHTTPRPPSAHSAWSLLSLRRPLKGFIEQIGEKLNAKVLGVGVKCFNTNLVGVEPQR</sequence>
<protein>
    <submittedName>
        <fullName evidence="1">Uncharacterized protein</fullName>
    </submittedName>
</protein>
<evidence type="ECO:0000313" key="1">
    <source>
        <dbReference type="EMBL" id="EEC80696.1"/>
    </source>
</evidence>
<dbReference type="HOGENOM" id="CLU_109562_0_0_1"/>
<dbReference type="Gramene" id="BGIOSGA021175-TA">
    <property type="protein sequence ID" value="BGIOSGA021175-PA"/>
    <property type="gene ID" value="BGIOSGA021175"/>
</dbReference>
<name>B8B356_ORYSI</name>
<dbReference type="AlphaFoldDB" id="B8B356"/>
<organism evidence="1 2">
    <name type="scientific">Oryza sativa subsp. indica</name>
    <name type="common">Rice</name>
    <dbReference type="NCBI Taxonomy" id="39946"/>
    <lineage>
        <taxon>Eukaryota</taxon>
        <taxon>Viridiplantae</taxon>
        <taxon>Streptophyta</taxon>
        <taxon>Embryophyta</taxon>
        <taxon>Tracheophyta</taxon>
        <taxon>Spermatophyta</taxon>
        <taxon>Magnoliopsida</taxon>
        <taxon>Liliopsida</taxon>
        <taxon>Poales</taxon>
        <taxon>Poaceae</taxon>
        <taxon>BOP clade</taxon>
        <taxon>Oryzoideae</taxon>
        <taxon>Oryzeae</taxon>
        <taxon>Oryzinae</taxon>
        <taxon>Oryza</taxon>
        <taxon>Oryza sativa</taxon>
    </lineage>
</organism>
<reference evidence="1 2" key="1">
    <citation type="journal article" date="2005" name="PLoS Biol.">
        <title>The genomes of Oryza sativa: a history of duplications.</title>
        <authorList>
            <person name="Yu J."/>
            <person name="Wang J."/>
            <person name="Lin W."/>
            <person name="Li S."/>
            <person name="Li H."/>
            <person name="Zhou J."/>
            <person name="Ni P."/>
            <person name="Dong W."/>
            <person name="Hu S."/>
            <person name="Zeng C."/>
            <person name="Zhang J."/>
            <person name="Zhang Y."/>
            <person name="Li R."/>
            <person name="Xu Z."/>
            <person name="Li S."/>
            <person name="Li X."/>
            <person name="Zheng H."/>
            <person name="Cong L."/>
            <person name="Lin L."/>
            <person name="Yin J."/>
            <person name="Geng J."/>
            <person name="Li G."/>
            <person name="Shi J."/>
            <person name="Liu J."/>
            <person name="Lv H."/>
            <person name="Li J."/>
            <person name="Wang J."/>
            <person name="Deng Y."/>
            <person name="Ran L."/>
            <person name="Shi X."/>
            <person name="Wang X."/>
            <person name="Wu Q."/>
            <person name="Li C."/>
            <person name="Ren X."/>
            <person name="Wang J."/>
            <person name="Wang X."/>
            <person name="Li D."/>
            <person name="Liu D."/>
            <person name="Zhang X."/>
            <person name="Ji Z."/>
            <person name="Zhao W."/>
            <person name="Sun Y."/>
            <person name="Zhang Z."/>
            <person name="Bao J."/>
            <person name="Han Y."/>
            <person name="Dong L."/>
            <person name="Ji J."/>
            <person name="Chen P."/>
            <person name="Wu S."/>
            <person name="Liu J."/>
            <person name="Xiao Y."/>
            <person name="Bu D."/>
            <person name="Tan J."/>
            <person name="Yang L."/>
            <person name="Ye C."/>
            <person name="Zhang J."/>
            <person name="Xu J."/>
            <person name="Zhou Y."/>
            <person name="Yu Y."/>
            <person name="Zhang B."/>
            <person name="Zhuang S."/>
            <person name="Wei H."/>
            <person name="Liu B."/>
            <person name="Lei M."/>
            <person name="Yu H."/>
            <person name="Li Y."/>
            <person name="Xu H."/>
            <person name="Wei S."/>
            <person name="He X."/>
            <person name="Fang L."/>
            <person name="Zhang Z."/>
            <person name="Zhang Y."/>
            <person name="Huang X."/>
            <person name="Su Z."/>
            <person name="Tong W."/>
            <person name="Li J."/>
            <person name="Tong Z."/>
            <person name="Li S."/>
            <person name="Ye J."/>
            <person name="Wang L."/>
            <person name="Fang L."/>
            <person name="Lei T."/>
            <person name="Chen C."/>
            <person name="Chen H."/>
            <person name="Xu Z."/>
            <person name="Li H."/>
            <person name="Huang H."/>
            <person name="Zhang F."/>
            <person name="Xu H."/>
            <person name="Li N."/>
            <person name="Zhao C."/>
            <person name="Li S."/>
            <person name="Dong L."/>
            <person name="Huang Y."/>
            <person name="Li L."/>
            <person name="Xi Y."/>
            <person name="Qi Q."/>
            <person name="Li W."/>
            <person name="Zhang B."/>
            <person name="Hu W."/>
            <person name="Zhang Y."/>
            <person name="Tian X."/>
            <person name="Jiao Y."/>
            <person name="Liang X."/>
            <person name="Jin J."/>
            <person name="Gao L."/>
            <person name="Zheng W."/>
            <person name="Hao B."/>
            <person name="Liu S."/>
            <person name="Wang W."/>
            <person name="Yuan L."/>
            <person name="Cao M."/>
            <person name="McDermott J."/>
            <person name="Samudrala R."/>
            <person name="Wang J."/>
            <person name="Wong G.K."/>
            <person name="Yang H."/>
        </authorList>
    </citation>
    <scope>NUCLEOTIDE SEQUENCE [LARGE SCALE GENOMIC DNA]</scope>
    <source>
        <strain evidence="2">cv. 93-11</strain>
    </source>
</reference>
<gene>
    <name evidence="1" type="ORF">OsI_23122</name>
</gene>
<accession>B8B356</accession>
<proteinExistence type="predicted"/>
<dbReference type="OMA" id="HWRRHAT"/>
<evidence type="ECO:0000313" key="2">
    <source>
        <dbReference type="Proteomes" id="UP000007015"/>
    </source>
</evidence>
<dbReference type="EMBL" id="CM000131">
    <property type="protein sequence ID" value="EEC80696.1"/>
    <property type="molecule type" value="Genomic_DNA"/>
</dbReference>